<dbReference type="EMBL" id="JBHTOA010000048">
    <property type="protein sequence ID" value="MFD1400103.1"/>
    <property type="molecule type" value="Genomic_DNA"/>
</dbReference>
<dbReference type="InterPro" id="IPR041522">
    <property type="entry name" value="CdaR_GGDEF"/>
</dbReference>
<evidence type="ECO:0000313" key="8">
    <source>
        <dbReference type="Proteomes" id="UP001597199"/>
    </source>
</evidence>
<dbReference type="SUPFAM" id="SSF52172">
    <property type="entry name" value="CheY-like"/>
    <property type="match status" value="1"/>
</dbReference>
<keyword evidence="8" id="KW-1185">Reference proteome</keyword>
<dbReference type="Gene3D" id="1.10.10.60">
    <property type="entry name" value="Homeodomain-like"/>
    <property type="match status" value="2"/>
</dbReference>
<dbReference type="SMART" id="SM00342">
    <property type="entry name" value="HTH_ARAC"/>
    <property type="match status" value="1"/>
</dbReference>
<dbReference type="PANTHER" id="PTHR43280">
    <property type="entry name" value="ARAC-FAMILY TRANSCRIPTIONAL REGULATOR"/>
    <property type="match status" value="1"/>
</dbReference>
<organism evidence="7 8">
    <name type="scientific">Lacticaseibacillus suilingensis</name>
    <dbReference type="NCBI Taxonomy" id="2799577"/>
    <lineage>
        <taxon>Bacteria</taxon>
        <taxon>Bacillati</taxon>
        <taxon>Bacillota</taxon>
        <taxon>Bacilli</taxon>
        <taxon>Lactobacillales</taxon>
        <taxon>Lactobacillaceae</taxon>
        <taxon>Lacticaseibacillus</taxon>
    </lineage>
</organism>
<comment type="caution">
    <text evidence="7">The sequence shown here is derived from an EMBL/GenBank/DDBJ whole genome shotgun (WGS) entry which is preliminary data.</text>
</comment>
<dbReference type="InterPro" id="IPR001789">
    <property type="entry name" value="Sig_transdc_resp-reg_receiver"/>
</dbReference>
<proteinExistence type="predicted"/>
<gene>
    <name evidence="7" type="ORF">ACFQ41_12365</name>
</gene>
<evidence type="ECO:0000256" key="1">
    <source>
        <dbReference type="ARBA" id="ARBA00023015"/>
    </source>
</evidence>
<evidence type="ECO:0000259" key="5">
    <source>
        <dbReference type="PROSITE" id="PS01124"/>
    </source>
</evidence>
<feature type="domain" description="HTH araC/xylS-type" evidence="5">
    <location>
        <begin position="430"/>
        <end position="529"/>
    </location>
</feature>
<sequence length="535" mass="58443">MGKYSVLFVENATEIAAMQDMVDWEQLGFTVLGGTDDCKAAQEQAVLHRPDVVVTELTLGGMSGLTLIQKMKALLPEAKFVILTDTAALASAKAAMPLGVSAYLEKPISAAELGHTFALLRKQLDAEAAASANMQSLRQYYQTSLPVMQANFYAALINGRVAAEDLPRYLSDYQIPLSGPCFACLLLHTSSTLGPSGVDPVLLRTSVLHQAKAFFGANWQVAIFSYLANTVIIVQLCRAEDAPGLTDEADRFCKEVRTTLGAVVTIGVGDVTADLLDLPQAYKEARTAVSYRSIYGASRVINLQEVEPTTEMTFSSSSDGGLSDLFKAIHVGPEAAIETAVDTYLARMNETATSIPEHTVVTAEMIGSLYRFAVNNHLQVSALTDNLKGLYLRLPELSPESLRQWLMTVAPAMHEQLKAARENSSTALIQNAKEYVRVNYSDETLSLNDVCQALSVSNSYFSTLFKREEGLSFITYLTNFRLERAARLLLETNEKSQVIGHLCGYADPNYFSSTFKKHFGESPKQYRSGLVANES</sequence>
<keyword evidence="3" id="KW-0804">Transcription</keyword>
<dbReference type="PROSITE" id="PS01124">
    <property type="entry name" value="HTH_ARAC_FAMILY_2"/>
    <property type="match status" value="1"/>
</dbReference>
<dbReference type="Pfam" id="PF17853">
    <property type="entry name" value="GGDEF_2"/>
    <property type="match status" value="1"/>
</dbReference>
<dbReference type="Pfam" id="PF00072">
    <property type="entry name" value="Response_reg"/>
    <property type="match status" value="1"/>
</dbReference>
<dbReference type="SMART" id="SM00448">
    <property type="entry name" value="REC"/>
    <property type="match status" value="1"/>
</dbReference>
<dbReference type="PANTHER" id="PTHR43280:SF10">
    <property type="entry name" value="REGULATORY PROTEIN POCR"/>
    <property type="match status" value="1"/>
</dbReference>
<name>A0ABW4BKU5_9LACO</name>
<reference evidence="8" key="1">
    <citation type="journal article" date="2019" name="Int. J. Syst. Evol. Microbiol.">
        <title>The Global Catalogue of Microorganisms (GCM) 10K type strain sequencing project: providing services to taxonomists for standard genome sequencing and annotation.</title>
        <authorList>
            <consortium name="The Broad Institute Genomics Platform"/>
            <consortium name="The Broad Institute Genome Sequencing Center for Infectious Disease"/>
            <person name="Wu L."/>
            <person name="Ma J."/>
        </authorList>
    </citation>
    <scope>NUCLEOTIDE SEQUENCE [LARGE SCALE GENOMIC DNA]</scope>
    <source>
        <strain evidence="8">CCM 9110</strain>
    </source>
</reference>
<dbReference type="Gene3D" id="3.40.50.2300">
    <property type="match status" value="1"/>
</dbReference>
<comment type="caution">
    <text evidence="4">Lacks conserved residue(s) required for the propagation of feature annotation.</text>
</comment>
<evidence type="ECO:0000256" key="4">
    <source>
        <dbReference type="PROSITE-ProRule" id="PRU00169"/>
    </source>
</evidence>
<accession>A0ABW4BKU5</accession>
<keyword evidence="1" id="KW-0805">Transcription regulation</keyword>
<dbReference type="InterPro" id="IPR011006">
    <property type="entry name" value="CheY-like_superfamily"/>
</dbReference>
<evidence type="ECO:0000259" key="6">
    <source>
        <dbReference type="PROSITE" id="PS50110"/>
    </source>
</evidence>
<dbReference type="RefSeq" id="WP_204118393.1">
    <property type="nucleotide sequence ID" value="NZ_BOLV01000004.1"/>
</dbReference>
<dbReference type="InterPro" id="IPR018060">
    <property type="entry name" value="HTH_AraC"/>
</dbReference>
<evidence type="ECO:0000256" key="3">
    <source>
        <dbReference type="ARBA" id="ARBA00023163"/>
    </source>
</evidence>
<dbReference type="InterPro" id="IPR009057">
    <property type="entry name" value="Homeodomain-like_sf"/>
</dbReference>
<keyword evidence="2" id="KW-0238">DNA-binding</keyword>
<protein>
    <submittedName>
        <fullName evidence="7">Helix-turn-helix domain-containing protein</fullName>
    </submittedName>
</protein>
<evidence type="ECO:0000313" key="7">
    <source>
        <dbReference type="EMBL" id="MFD1400103.1"/>
    </source>
</evidence>
<dbReference type="Pfam" id="PF12833">
    <property type="entry name" value="HTH_18"/>
    <property type="match status" value="1"/>
</dbReference>
<dbReference type="SUPFAM" id="SSF46689">
    <property type="entry name" value="Homeodomain-like"/>
    <property type="match status" value="2"/>
</dbReference>
<feature type="domain" description="Response regulatory" evidence="6">
    <location>
        <begin position="5"/>
        <end position="121"/>
    </location>
</feature>
<dbReference type="PROSITE" id="PS50110">
    <property type="entry name" value="RESPONSE_REGULATORY"/>
    <property type="match status" value="1"/>
</dbReference>
<evidence type="ECO:0000256" key="2">
    <source>
        <dbReference type="ARBA" id="ARBA00023125"/>
    </source>
</evidence>
<dbReference type="Proteomes" id="UP001597199">
    <property type="component" value="Unassembled WGS sequence"/>
</dbReference>